<proteinExistence type="predicted"/>
<protein>
    <submittedName>
        <fullName evidence="1">TonB-dependent receptor plug domain protein</fullName>
    </submittedName>
</protein>
<keyword evidence="1" id="KW-0675">Receptor</keyword>
<name>J9FPC2_9ZZZZ</name>
<dbReference type="EMBL" id="AMCI01005350">
    <property type="protein sequence ID" value="EJW96313.1"/>
    <property type="molecule type" value="Genomic_DNA"/>
</dbReference>
<dbReference type="AlphaFoldDB" id="J9FPC2"/>
<evidence type="ECO:0000313" key="1">
    <source>
        <dbReference type="EMBL" id="EJW96313.1"/>
    </source>
</evidence>
<accession>J9FPC2</accession>
<reference evidence="1" key="1">
    <citation type="journal article" date="2012" name="PLoS ONE">
        <title>Gene sets for utilization of primary and secondary nutrition supplies in the distal gut of endangered iberian lynx.</title>
        <authorList>
            <person name="Alcaide M."/>
            <person name="Messina E."/>
            <person name="Richter M."/>
            <person name="Bargiela R."/>
            <person name="Peplies J."/>
            <person name="Huws S.A."/>
            <person name="Newbold C.J."/>
            <person name="Golyshin P.N."/>
            <person name="Simon M.A."/>
            <person name="Lopez G."/>
            <person name="Yakimov M.M."/>
            <person name="Ferrer M."/>
        </authorList>
    </citation>
    <scope>NUCLEOTIDE SEQUENCE</scope>
</reference>
<comment type="caution">
    <text evidence="1">The sequence shown here is derived from an EMBL/GenBank/DDBJ whole genome shotgun (WGS) entry which is preliminary data.</text>
</comment>
<gene>
    <name evidence="1" type="ORF">EVA_15580</name>
</gene>
<sequence>MKRGNYTRSDKNSTNYDGKLLVSYGDVIGKHNYNFVGGAELSEQNATIGTYLTEGYISDQFYNPNFSNSYPEGGKPSSTVTKARSASFYLNGNYAYDMRYLFDFNVRSDGASVFGVNNPFSTTYSLGFAWNIHNEKFFRQSDIVNSLRLRYSFGNPGNQNVDAKLANNVYTYYTTYPNPFGLAAIVSKWGNKNLKWKRTKTHNIGLDAKLFDNRLSFAFDYNLRKSDPELISVEQPSSTGASSVP</sequence>
<feature type="non-terminal residue" evidence="1">
    <location>
        <position position="245"/>
    </location>
</feature>
<organism evidence="1">
    <name type="scientific">gut metagenome</name>
    <dbReference type="NCBI Taxonomy" id="749906"/>
    <lineage>
        <taxon>unclassified sequences</taxon>
        <taxon>metagenomes</taxon>
        <taxon>organismal metagenomes</taxon>
    </lineage>
</organism>
<dbReference type="SUPFAM" id="SSF56935">
    <property type="entry name" value="Porins"/>
    <property type="match status" value="1"/>
</dbReference>